<proteinExistence type="predicted"/>
<dbReference type="Gene3D" id="3.40.50.12230">
    <property type="match status" value="1"/>
</dbReference>
<name>A0ABU2XTM7_9ACTN</name>
<dbReference type="SUPFAM" id="SSF53328">
    <property type="entry name" value="Formyltransferase"/>
    <property type="match status" value="1"/>
</dbReference>
<evidence type="ECO:0000313" key="3">
    <source>
        <dbReference type="Proteomes" id="UP001180754"/>
    </source>
</evidence>
<dbReference type="RefSeq" id="WP_311729444.1">
    <property type="nucleotide sequence ID" value="NZ_JAVRFD010000029.1"/>
</dbReference>
<accession>A0ABU2XTM7</accession>
<dbReference type="PANTHER" id="PTHR11138:SF5">
    <property type="entry name" value="METHIONYL-TRNA FORMYLTRANSFERASE, MITOCHONDRIAL"/>
    <property type="match status" value="1"/>
</dbReference>
<keyword evidence="3" id="KW-1185">Reference proteome</keyword>
<dbReference type="InterPro" id="IPR036477">
    <property type="entry name" value="Formyl_transf_N_sf"/>
</dbReference>
<dbReference type="SUPFAM" id="SSF50486">
    <property type="entry name" value="FMT C-terminal domain-like"/>
    <property type="match status" value="1"/>
</dbReference>
<dbReference type="PANTHER" id="PTHR11138">
    <property type="entry name" value="METHIONYL-TRNA FORMYLTRANSFERASE"/>
    <property type="match status" value="1"/>
</dbReference>
<reference evidence="2" key="1">
    <citation type="submission" date="2024-05" db="EMBL/GenBank/DDBJ databases">
        <title>30 novel species of actinomycetes from the DSMZ collection.</title>
        <authorList>
            <person name="Nouioui I."/>
        </authorList>
    </citation>
    <scope>NUCLEOTIDE SEQUENCE</scope>
    <source>
        <strain evidence="2">DSM 41529</strain>
    </source>
</reference>
<dbReference type="InterPro" id="IPR002376">
    <property type="entry name" value="Formyl_transf_N"/>
</dbReference>
<dbReference type="InterPro" id="IPR011034">
    <property type="entry name" value="Formyl_transferase-like_C_sf"/>
</dbReference>
<evidence type="ECO:0000313" key="2">
    <source>
        <dbReference type="EMBL" id="MDT0548880.1"/>
    </source>
</evidence>
<dbReference type="Proteomes" id="UP001180754">
    <property type="component" value="Unassembled WGS sequence"/>
</dbReference>
<comment type="caution">
    <text evidence="2">The sequence shown here is derived from an EMBL/GenBank/DDBJ whole genome shotgun (WGS) entry which is preliminary data.</text>
</comment>
<sequence>MSGRLRIVLFSHSADGFAIAQSACEAAGHEPIAYVYARASRPGRGSGPGAPTAAAGIVESLPAGVDLLLPRSAASLARALPGYRPDLLLCNGFPWQIPRRVLDAARLGGINVHPSLLPRHRGPIPIHWAIRAGDRETGVTVHWMDEEFDTGRVIVQRGGVPLEDEVVPDELLARMDALTSELIPLALRRIDAGGSADASDVGEPQDEAKATYAGWMGEDFRRVDRTRTAREIHNQVRASRFGVYDPPGPVVEVNGRWVSVLRTRTDPGEGGVRIDCADGPLWIVESQSVERPE</sequence>
<organism evidence="2 3">
    <name type="scientific">Streptomyces lonegramiae</name>
    <dbReference type="NCBI Taxonomy" id="3075524"/>
    <lineage>
        <taxon>Bacteria</taxon>
        <taxon>Bacillati</taxon>
        <taxon>Actinomycetota</taxon>
        <taxon>Actinomycetes</taxon>
        <taxon>Kitasatosporales</taxon>
        <taxon>Streptomycetaceae</taxon>
        <taxon>Streptomyces</taxon>
    </lineage>
</organism>
<dbReference type="EMBL" id="JAVRFD010000029">
    <property type="protein sequence ID" value="MDT0548880.1"/>
    <property type="molecule type" value="Genomic_DNA"/>
</dbReference>
<dbReference type="Pfam" id="PF00551">
    <property type="entry name" value="Formyl_trans_N"/>
    <property type="match status" value="1"/>
</dbReference>
<feature type="domain" description="Formyl transferase N-terminal" evidence="1">
    <location>
        <begin position="74"/>
        <end position="185"/>
    </location>
</feature>
<evidence type="ECO:0000259" key="1">
    <source>
        <dbReference type="Pfam" id="PF00551"/>
    </source>
</evidence>
<gene>
    <name evidence="2" type="ORF">RND15_40350</name>
</gene>
<protein>
    <submittedName>
        <fullName evidence="2">Formyltransferase family protein</fullName>
    </submittedName>
</protein>